<reference evidence="1 2" key="2">
    <citation type="journal article" date="2022" name="Mol. Ecol. Resour.">
        <title>The genomes of chicory, endive, great burdock and yacon provide insights into Asteraceae paleo-polyploidization history and plant inulin production.</title>
        <authorList>
            <person name="Fan W."/>
            <person name="Wang S."/>
            <person name="Wang H."/>
            <person name="Wang A."/>
            <person name="Jiang F."/>
            <person name="Liu H."/>
            <person name="Zhao H."/>
            <person name="Xu D."/>
            <person name="Zhang Y."/>
        </authorList>
    </citation>
    <scope>NUCLEOTIDE SEQUENCE [LARGE SCALE GENOMIC DNA]</scope>
    <source>
        <strain evidence="2">cv. Yunnan</strain>
        <tissue evidence="1">Leaves</tissue>
    </source>
</reference>
<evidence type="ECO:0000313" key="1">
    <source>
        <dbReference type="EMBL" id="KAI3817254.1"/>
    </source>
</evidence>
<evidence type="ECO:0000313" key="2">
    <source>
        <dbReference type="Proteomes" id="UP001056120"/>
    </source>
</evidence>
<keyword evidence="2" id="KW-1185">Reference proteome</keyword>
<gene>
    <name evidence="1" type="ORF">L1987_11043</name>
</gene>
<dbReference type="EMBL" id="CM042021">
    <property type="protein sequence ID" value="KAI3817254.1"/>
    <property type="molecule type" value="Genomic_DNA"/>
</dbReference>
<proteinExistence type="predicted"/>
<protein>
    <submittedName>
        <fullName evidence="1">Uncharacterized protein</fullName>
    </submittedName>
</protein>
<sequence length="94" mass="9725">MVSADGDGDGGGGGGNISPLLRTLAKGAVVTLGGILSITMISSTTAQLFTLHKKNQIGSSSSMNKIERVDLGAMTDPIPSPRRRRFYSSVAFKG</sequence>
<reference evidence="2" key="1">
    <citation type="journal article" date="2022" name="Mol. Ecol. Resour.">
        <title>The genomes of chicory, endive, great burdock and yacon provide insights into Asteraceae palaeo-polyploidization history and plant inulin production.</title>
        <authorList>
            <person name="Fan W."/>
            <person name="Wang S."/>
            <person name="Wang H."/>
            <person name="Wang A."/>
            <person name="Jiang F."/>
            <person name="Liu H."/>
            <person name="Zhao H."/>
            <person name="Xu D."/>
            <person name="Zhang Y."/>
        </authorList>
    </citation>
    <scope>NUCLEOTIDE SEQUENCE [LARGE SCALE GENOMIC DNA]</scope>
    <source>
        <strain evidence="2">cv. Yunnan</strain>
    </source>
</reference>
<organism evidence="1 2">
    <name type="scientific">Smallanthus sonchifolius</name>
    <dbReference type="NCBI Taxonomy" id="185202"/>
    <lineage>
        <taxon>Eukaryota</taxon>
        <taxon>Viridiplantae</taxon>
        <taxon>Streptophyta</taxon>
        <taxon>Embryophyta</taxon>
        <taxon>Tracheophyta</taxon>
        <taxon>Spermatophyta</taxon>
        <taxon>Magnoliopsida</taxon>
        <taxon>eudicotyledons</taxon>
        <taxon>Gunneridae</taxon>
        <taxon>Pentapetalae</taxon>
        <taxon>asterids</taxon>
        <taxon>campanulids</taxon>
        <taxon>Asterales</taxon>
        <taxon>Asteraceae</taxon>
        <taxon>Asteroideae</taxon>
        <taxon>Heliantheae alliance</taxon>
        <taxon>Millerieae</taxon>
        <taxon>Smallanthus</taxon>
    </lineage>
</organism>
<comment type="caution">
    <text evidence="1">The sequence shown here is derived from an EMBL/GenBank/DDBJ whole genome shotgun (WGS) entry which is preliminary data.</text>
</comment>
<accession>A0ACB9J9U6</accession>
<dbReference type="Proteomes" id="UP001056120">
    <property type="component" value="Linkage Group LG04"/>
</dbReference>
<name>A0ACB9J9U6_9ASTR</name>